<reference evidence="6" key="1">
    <citation type="journal article" date="2019" name="Int. J. Syst. Evol. Microbiol.">
        <title>The Global Catalogue of Microorganisms (GCM) 10K type strain sequencing project: providing services to taxonomists for standard genome sequencing and annotation.</title>
        <authorList>
            <consortium name="The Broad Institute Genomics Platform"/>
            <consortium name="The Broad Institute Genome Sequencing Center for Infectious Disease"/>
            <person name="Wu L."/>
            <person name="Ma J."/>
        </authorList>
    </citation>
    <scope>NUCLEOTIDE SEQUENCE [LARGE SCALE GENOMIC DNA]</scope>
    <source>
        <strain evidence="6">CCUG 55328</strain>
    </source>
</reference>
<gene>
    <name evidence="5" type="ORF">ACFQ3C_01430</name>
</gene>
<keyword evidence="6" id="KW-1185">Reference proteome</keyword>
<dbReference type="PANTHER" id="PTHR43201">
    <property type="entry name" value="ACYL-COA SYNTHETASE"/>
    <property type="match status" value="1"/>
</dbReference>
<comment type="similarity">
    <text evidence="1">Belongs to the ATP-dependent AMP-binding enzyme family.</text>
</comment>
<dbReference type="PANTHER" id="PTHR43201:SF5">
    <property type="entry name" value="MEDIUM-CHAIN ACYL-COA LIGASE ACSF2, MITOCHONDRIAL"/>
    <property type="match status" value="1"/>
</dbReference>
<dbReference type="Pfam" id="PF00501">
    <property type="entry name" value="AMP-binding"/>
    <property type="match status" value="1"/>
</dbReference>
<sequence length="537" mass="57993">MQRAIRAGTSDTIAQDWPAEQEEGTAMTEAWVGDDDKRMSRAALEARAAQGAGAMRALGLAEDTPVAVIMRNDLTQLEVMRAAAHAGVVIVALNWHGAAEEVGAICDDSGARTVIIHRDLIAALRPALEGRQLIGVTPGPALCAAYGLAPAAARDASDVPEWADLVDAADPLPEKAMTRPLMRYTSGSTGRPKGVRRASTGVRRDFEPVLRQVGDEMMRLTAGDRFFTAAPVYHSAPSTLTAAALVTPSVCVHLAPKFDPEAFLARIAQDRITHVYMVPTMMSRLLKLPEAVKARYDLSSVRFVVSTGSPWPHDLKVAMIDWWGPVFWESYGATEIGFMTMVSSAEALERPGTAGRMQMGGTVMILDAEGNPLPPGQVGEIHARMDVFGGFDYSNDPAARAAAEKHGHFSVGDLGWLDADGFLFITDRAKDMIISGGANIFPAEIEAVLIRAPFIRDVAVFGAPDPEFGEKVVAAVEPMPDWTPDAAEVMAYLEGKLARFKQPRKVDFHAALPREDSGKIFKPRLRAPYWEGAGRKI</sequence>
<dbReference type="Gene3D" id="3.40.50.12780">
    <property type="entry name" value="N-terminal domain of ligase-like"/>
    <property type="match status" value="1"/>
</dbReference>
<proteinExistence type="inferred from homology"/>
<dbReference type="InterPro" id="IPR020845">
    <property type="entry name" value="AMP-binding_CS"/>
</dbReference>
<dbReference type="InterPro" id="IPR045851">
    <property type="entry name" value="AMP-bd_C_sf"/>
</dbReference>
<protein>
    <submittedName>
        <fullName evidence="5">AMP-binding protein</fullName>
    </submittedName>
</protein>
<dbReference type="PROSITE" id="PS00455">
    <property type="entry name" value="AMP_BINDING"/>
    <property type="match status" value="1"/>
</dbReference>
<evidence type="ECO:0000259" key="3">
    <source>
        <dbReference type="Pfam" id="PF00501"/>
    </source>
</evidence>
<organism evidence="5 6">
    <name type="scientific">Seohaeicola saemankumensis</name>
    <dbReference type="NCBI Taxonomy" id="481181"/>
    <lineage>
        <taxon>Bacteria</taxon>
        <taxon>Pseudomonadati</taxon>
        <taxon>Pseudomonadota</taxon>
        <taxon>Alphaproteobacteria</taxon>
        <taxon>Rhodobacterales</taxon>
        <taxon>Roseobacteraceae</taxon>
        <taxon>Seohaeicola</taxon>
    </lineage>
</organism>
<comment type="caution">
    <text evidence="5">The sequence shown here is derived from an EMBL/GenBank/DDBJ whole genome shotgun (WGS) entry which is preliminary data.</text>
</comment>
<dbReference type="InterPro" id="IPR025110">
    <property type="entry name" value="AMP-bd_C"/>
</dbReference>
<evidence type="ECO:0000259" key="4">
    <source>
        <dbReference type="Pfam" id="PF13193"/>
    </source>
</evidence>
<name>A0ABW3T9H5_9RHOB</name>
<dbReference type="SUPFAM" id="SSF56801">
    <property type="entry name" value="Acetyl-CoA synthetase-like"/>
    <property type="match status" value="1"/>
</dbReference>
<feature type="domain" description="AMP-dependent synthetase/ligase" evidence="3">
    <location>
        <begin position="20"/>
        <end position="384"/>
    </location>
</feature>
<evidence type="ECO:0000313" key="6">
    <source>
        <dbReference type="Proteomes" id="UP001597151"/>
    </source>
</evidence>
<keyword evidence="2" id="KW-0436">Ligase</keyword>
<dbReference type="Pfam" id="PF13193">
    <property type="entry name" value="AMP-binding_C"/>
    <property type="match status" value="1"/>
</dbReference>
<dbReference type="EMBL" id="JBHTKR010000001">
    <property type="protein sequence ID" value="MFD1193330.1"/>
    <property type="molecule type" value="Genomic_DNA"/>
</dbReference>
<evidence type="ECO:0000256" key="2">
    <source>
        <dbReference type="ARBA" id="ARBA00022598"/>
    </source>
</evidence>
<dbReference type="Proteomes" id="UP001597151">
    <property type="component" value="Unassembled WGS sequence"/>
</dbReference>
<dbReference type="RefSeq" id="WP_380788509.1">
    <property type="nucleotide sequence ID" value="NZ_JBHTKR010000001.1"/>
</dbReference>
<dbReference type="InterPro" id="IPR000873">
    <property type="entry name" value="AMP-dep_synth/lig_dom"/>
</dbReference>
<accession>A0ABW3T9H5</accession>
<evidence type="ECO:0000313" key="5">
    <source>
        <dbReference type="EMBL" id="MFD1193330.1"/>
    </source>
</evidence>
<feature type="domain" description="AMP-binding enzyme C-terminal" evidence="4">
    <location>
        <begin position="444"/>
        <end position="519"/>
    </location>
</feature>
<dbReference type="InterPro" id="IPR042099">
    <property type="entry name" value="ANL_N_sf"/>
</dbReference>
<dbReference type="Gene3D" id="3.30.300.30">
    <property type="match status" value="1"/>
</dbReference>
<evidence type="ECO:0000256" key="1">
    <source>
        <dbReference type="ARBA" id="ARBA00006432"/>
    </source>
</evidence>